<dbReference type="SUPFAM" id="SSF51735">
    <property type="entry name" value="NAD(P)-binding Rossmann-fold domains"/>
    <property type="match status" value="1"/>
</dbReference>
<dbReference type="InterPro" id="IPR036291">
    <property type="entry name" value="NAD(P)-bd_dom_sf"/>
</dbReference>
<evidence type="ECO:0000256" key="2">
    <source>
        <dbReference type="ARBA" id="ARBA00023002"/>
    </source>
</evidence>
<evidence type="ECO:0000313" key="4">
    <source>
        <dbReference type="EMBL" id="EFY93197.1"/>
    </source>
</evidence>
<keyword evidence="2" id="KW-0560">Oxidoreductase</keyword>
<protein>
    <submittedName>
        <fullName evidence="4">Short-chain dehydrogenase, putative</fullName>
    </submittedName>
</protein>
<dbReference type="Gene3D" id="3.40.50.720">
    <property type="entry name" value="NAD(P)-binding Rossmann-like Domain"/>
    <property type="match status" value="1"/>
</dbReference>
<gene>
    <name evidence="4" type="ORF">MAC_00980</name>
</gene>
<dbReference type="GeneID" id="19245291"/>
<comment type="similarity">
    <text evidence="1 3">Belongs to the short-chain dehydrogenases/reductases (SDR) family.</text>
</comment>
<dbReference type="PANTHER" id="PTHR24322">
    <property type="entry name" value="PKSB"/>
    <property type="match status" value="1"/>
</dbReference>
<dbReference type="OrthoDB" id="10253736at2759"/>
<dbReference type="EMBL" id="GL698472">
    <property type="protein sequence ID" value="EFY93197.1"/>
    <property type="molecule type" value="Genomic_DNA"/>
</dbReference>
<dbReference type="HOGENOM" id="CLU_010194_5_2_1"/>
<dbReference type="AlphaFoldDB" id="E9DT98"/>
<reference evidence="4 5" key="1">
    <citation type="journal article" date="2011" name="PLoS Genet.">
        <title>Genome sequencing and comparative transcriptomics of the model entomopathogenic fungi Metarhizium anisopliae and M. acridum.</title>
        <authorList>
            <person name="Gao Q."/>
            <person name="Jin K."/>
            <person name="Ying S.H."/>
            <person name="Zhang Y."/>
            <person name="Xiao G."/>
            <person name="Shang Y."/>
            <person name="Duan Z."/>
            <person name="Hu X."/>
            <person name="Xie X.Q."/>
            <person name="Zhou G."/>
            <person name="Peng G."/>
            <person name="Luo Z."/>
            <person name="Huang W."/>
            <person name="Wang B."/>
            <person name="Fang W."/>
            <person name="Wang S."/>
            <person name="Zhong Y."/>
            <person name="Ma L.J."/>
            <person name="St Leger R.J."/>
            <person name="Zhao G.P."/>
            <person name="Pei Y."/>
            <person name="Feng M.G."/>
            <person name="Xia Y."/>
            <person name="Wang C."/>
        </authorList>
    </citation>
    <scope>NUCLEOTIDE SEQUENCE [LARGE SCALE GENOMIC DNA]</scope>
    <source>
        <strain evidence="4 5">CQMa 102</strain>
    </source>
</reference>
<dbReference type="InParanoid" id="E9DT98"/>
<dbReference type="eggNOG" id="KOG1201">
    <property type="taxonomic scope" value="Eukaryota"/>
</dbReference>
<dbReference type="PANTHER" id="PTHR24322:SF736">
    <property type="entry name" value="RETINOL DEHYDROGENASE 10"/>
    <property type="match status" value="1"/>
</dbReference>
<accession>E9DT98</accession>
<dbReference type="Pfam" id="PF00106">
    <property type="entry name" value="adh_short"/>
    <property type="match status" value="1"/>
</dbReference>
<name>E9DT98_METAQ</name>
<dbReference type="PRINTS" id="PR00080">
    <property type="entry name" value="SDRFAMILY"/>
</dbReference>
<proteinExistence type="inferred from homology"/>
<sequence length="220" mass="24419">MFSREGFTLDVVARNWILTPTTTLPLALGLAWEPLFSRLAQRSSRDRAATIRSRVYWLAAASLVLALNDQLNKQTANNWVKLIARKPRTRFVVLDYVPLSWTPPPGARLHFYECDLSDAYAIKIMCDRIKAEVGHPTVLFNNAGLARGSTIMEGTSNDVQLTLKTNLIAPFLLVREFLPEMVRKDHGHILNTGSMSSVVSAPTIVDYSASKAGLTGLHEV</sequence>
<dbReference type="KEGG" id="maw:19245291"/>
<evidence type="ECO:0000256" key="1">
    <source>
        <dbReference type="ARBA" id="ARBA00006484"/>
    </source>
</evidence>
<dbReference type="Proteomes" id="UP000002499">
    <property type="component" value="Unassembled WGS sequence"/>
</dbReference>
<evidence type="ECO:0000313" key="5">
    <source>
        <dbReference type="Proteomes" id="UP000002499"/>
    </source>
</evidence>
<dbReference type="InterPro" id="IPR002347">
    <property type="entry name" value="SDR_fam"/>
</dbReference>
<keyword evidence="5" id="KW-1185">Reference proteome</keyword>
<dbReference type="PRINTS" id="PR00081">
    <property type="entry name" value="GDHRDH"/>
</dbReference>
<evidence type="ECO:0000256" key="3">
    <source>
        <dbReference type="RuleBase" id="RU000363"/>
    </source>
</evidence>
<organism evidence="5">
    <name type="scientific">Metarhizium acridum (strain CQMa 102)</name>
    <dbReference type="NCBI Taxonomy" id="655827"/>
    <lineage>
        <taxon>Eukaryota</taxon>
        <taxon>Fungi</taxon>
        <taxon>Dikarya</taxon>
        <taxon>Ascomycota</taxon>
        <taxon>Pezizomycotina</taxon>
        <taxon>Sordariomycetes</taxon>
        <taxon>Hypocreomycetidae</taxon>
        <taxon>Hypocreales</taxon>
        <taxon>Clavicipitaceae</taxon>
        <taxon>Metarhizium</taxon>
    </lineage>
</organism>
<dbReference type="GO" id="GO:0016616">
    <property type="term" value="F:oxidoreductase activity, acting on the CH-OH group of donors, NAD or NADP as acceptor"/>
    <property type="evidence" value="ECO:0007669"/>
    <property type="project" value="TreeGrafter"/>
</dbReference>